<dbReference type="EMBL" id="CP001778">
    <property type="protein sequence ID" value="ADD40703.1"/>
    <property type="molecule type" value="Genomic_DNA"/>
</dbReference>
<protein>
    <recommendedName>
        <fullName evidence="3">ESAT-6-like protein</fullName>
    </recommendedName>
</protein>
<dbReference type="Proteomes" id="UP000000844">
    <property type="component" value="Chromosome"/>
</dbReference>
<dbReference type="eggNOG" id="COG4842">
    <property type="taxonomic scope" value="Bacteria"/>
</dbReference>
<dbReference type="Gene3D" id="1.10.287.1060">
    <property type="entry name" value="ESAT-6-like"/>
    <property type="match status" value="1"/>
</dbReference>
<reference evidence="1 2" key="1">
    <citation type="journal article" date="2009" name="Stand. Genomic Sci.">
        <title>Complete genome sequence of Stackebrandtia nassauensis type strain (LLR-40K-21).</title>
        <authorList>
            <person name="Munk C."/>
            <person name="Lapidus A."/>
            <person name="Copeland A."/>
            <person name="Jando M."/>
            <person name="Mayilraj S."/>
            <person name="Glavina Del Rio T."/>
            <person name="Nolan M."/>
            <person name="Chen F."/>
            <person name="Lucas S."/>
            <person name="Tice H."/>
            <person name="Cheng J.F."/>
            <person name="Han C."/>
            <person name="Detter J.C."/>
            <person name="Bruce D."/>
            <person name="Goodwin L."/>
            <person name="Chain P."/>
            <person name="Pitluck S."/>
            <person name="Goker M."/>
            <person name="Ovchinikova G."/>
            <person name="Pati A."/>
            <person name="Ivanova N."/>
            <person name="Mavromatis K."/>
            <person name="Chen A."/>
            <person name="Palaniappan K."/>
            <person name="Land M."/>
            <person name="Hauser L."/>
            <person name="Chang Y.J."/>
            <person name="Jeffries C.D."/>
            <person name="Bristow J."/>
            <person name="Eisen J.A."/>
            <person name="Markowitz V."/>
            <person name="Hugenholtz P."/>
            <person name="Kyrpides N.C."/>
            <person name="Klenk H.P."/>
        </authorList>
    </citation>
    <scope>NUCLEOTIDE SEQUENCE [LARGE SCALE GENOMIC DNA]</scope>
    <source>
        <strain evidence="2">DSM 44728 / CIP 108903 / NRRL B-16338 / NBRC 102104 / LLR-40K-21</strain>
    </source>
</reference>
<gene>
    <name evidence="1" type="ordered locus">Snas_0993</name>
</gene>
<dbReference type="RefSeq" id="WP_013016274.1">
    <property type="nucleotide sequence ID" value="NC_013947.1"/>
</dbReference>
<dbReference type="KEGG" id="sna:Snas_0993"/>
<dbReference type="HOGENOM" id="CLU_151185_3_3_11"/>
<organism evidence="1 2">
    <name type="scientific">Stackebrandtia nassauensis (strain DSM 44728 / CIP 108903 / NRRL B-16338 / NBRC 102104 / LLR-40K-21)</name>
    <dbReference type="NCBI Taxonomy" id="446470"/>
    <lineage>
        <taxon>Bacteria</taxon>
        <taxon>Bacillati</taxon>
        <taxon>Actinomycetota</taxon>
        <taxon>Actinomycetes</taxon>
        <taxon>Glycomycetales</taxon>
        <taxon>Glycomycetaceae</taxon>
        <taxon>Stackebrandtia</taxon>
    </lineage>
</organism>
<dbReference type="STRING" id="446470.Snas_0993"/>
<dbReference type="OrthoDB" id="4278078at2"/>
<accession>D3Q9Z1</accession>
<sequence>MVIQANFGSMDGSQAELGTKVEELIQVIEDLMARVNSTEWEADDRNSYQELQEMWNSEDNSLQDVLREIAGQVGTAREGYQSTIAHNAGRF</sequence>
<dbReference type="AlphaFoldDB" id="D3Q9Z1"/>
<evidence type="ECO:0000313" key="1">
    <source>
        <dbReference type="EMBL" id="ADD40703.1"/>
    </source>
</evidence>
<proteinExistence type="predicted"/>
<keyword evidence="2" id="KW-1185">Reference proteome</keyword>
<evidence type="ECO:0008006" key="3">
    <source>
        <dbReference type="Google" id="ProtNLM"/>
    </source>
</evidence>
<evidence type="ECO:0000313" key="2">
    <source>
        <dbReference type="Proteomes" id="UP000000844"/>
    </source>
</evidence>
<dbReference type="SUPFAM" id="SSF140453">
    <property type="entry name" value="EsxAB dimer-like"/>
    <property type="match status" value="1"/>
</dbReference>
<dbReference type="InterPro" id="IPR036689">
    <property type="entry name" value="ESAT-6-like_sf"/>
</dbReference>
<name>D3Q9Z1_STANL</name>